<evidence type="ECO:0000313" key="2">
    <source>
        <dbReference type="EMBL" id="TFK40417.1"/>
    </source>
</evidence>
<sequence>MIATLLFSLSYVLLFGHQAMMIYAAPALTIVAVACYMIDVNLLVRSIVLTQSNNIYEESSVIEYTLVLFPWIVFAGIAIEILLPSVPAAVFTAILTIVSLAAVVAIVFEVSIMLAITLGTQKDFLKALIIKRKGQITRELPTN</sequence>
<evidence type="ECO:0000256" key="1">
    <source>
        <dbReference type="SAM" id="Phobius"/>
    </source>
</evidence>
<feature type="transmembrane region" description="Helical" evidence="1">
    <location>
        <begin position="64"/>
        <end position="83"/>
    </location>
</feature>
<dbReference type="EMBL" id="ML213597">
    <property type="protein sequence ID" value="TFK40417.1"/>
    <property type="molecule type" value="Genomic_DNA"/>
</dbReference>
<keyword evidence="1" id="KW-0812">Transmembrane</keyword>
<dbReference type="AlphaFoldDB" id="A0A5C3M6A1"/>
<feature type="transmembrane region" description="Helical" evidence="1">
    <location>
        <begin position="20"/>
        <end position="44"/>
    </location>
</feature>
<reference evidence="2 3" key="1">
    <citation type="journal article" date="2019" name="Nat. Ecol. Evol.">
        <title>Megaphylogeny resolves global patterns of mushroom evolution.</title>
        <authorList>
            <person name="Varga T."/>
            <person name="Krizsan K."/>
            <person name="Foldi C."/>
            <person name="Dima B."/>
            <person name="Sanchez-Garcia M."/>
            <person name="Sanchez-Ramirez S."/>
            <person name="Szollosi G.J."/>
            <person name="Szarkandi J.G."/>
            <person name="Papp V."/>
            <person name="Albert L."/>
            <person name="Andreopoulos W."/>
            <person name="Angelini C."/>
            <person name="Antonin V."/>
            <person name="Barry K.W."/>
            <person name="Bougher N.L."/>
            <person name="Buchanan P."/>
            <person name="Buyck B."/>
            <person name="Bense V."/>
            <person name="Catcheside P."/>
            <person name="Chovatia M."/>
            <person name="Cooper J."/>
            <person name="Damon W."/>
            <person name="Desjardin D."/>
            <person name="Finy P."/>
            <person name="Geml J."/>
            <person name="Haridas S."/>
            <person name="Hughes K."/>
            <person name="Justo A."/>
            <person name="Karasinski D."/>
            <person name="Kautmanova I."/>
            <person name="Kiss B."/>
            <person name="Kocsube S."/>
            <person name="Kotiranta H."/>
            <person name="LaButti K.M."/>
            <person name="Lechner B.E."/>
            <person name="Liimatainen K."/>
            <person name="Lipzen A."/>
            <person name="Lukacs Z."/>
            <person name="Mihaltcheva S."/>
            <person name="Morgado L.N."/>
            <person name="Niskanen T."/>
            <person name="Noordeloos M.E."/>
            <person name="Ohm R.A."/>
            <person name="Ortiz-Santana B."/>
            <person name="Ovrebo C."/>
            <person name="Racz N."/>
            <person name="Riley R."/>
            <person name="Savchenko A."/>
            <person name="Shiryaev A."/>
            <person name="Soop K."/>
            <person name="Spirin V."/>
            <person name="Szebenyi C."/>
            <person name="Tomsovsky M."/>
            <person name="Tulloss R.E."/>
            <person name="Uehling J."/>
            <person name="Grigoriev I.V."/>
            <person name="Vagvolgyi C."/>
            <person name="Papp T."/>
            <person name="Martin F.M."/>
            <person name="Miettinen O."/>
            <person name="Hibbett D.S."/>
            <person name="Nagy L.G."/>
        </authorList>
    </citation>
    <scope>NUCLEOTIDE SEQUENCE [LARGE SCALE GENOMIC DNA]</scope>
    <source>
        <strain evidence="2 3">CBS 166.37</strain>
    </source>
</reference>
<keyword evidence="3" id="KW-1185">Reference proteome</keyword>
<proteinExistence type="predicted"/>
<evidence type="ECO:0000313" key="3">
    <source>
        <dbReference type="Proteomes" id="UP000308652"/>
    </source>
</evidence>
<gene>
    <name evidence="2" type="ORF">BDQ12DRAFT_664871</name>
</gene>
<keyword evidence="1" id="KW-0472">Membrane</keyword>
<accession>A0A5C3M6A1</accession>
<organism evidence="2 3">
    <name type="scientific">Crucibulum laeve</name>
    <dbReference type="NCBI Taxonomy" id="68775"/>
    <lineage>
        <taxon>Eukaryota</taxon>
        <taxon>Fungi</taxon>
        <taxon>Dikarya</taxon>
        <taxon>Basidiomycota</taxon>
        <taxon>Agaricomycotina</taxon>
        <taxon>Agaricomycetes</taxon>
        <taxon>Agaricomycetidae</taxon>
        <taxon>Agaricales</taxon>
        <taxon>Agaricineae</taxon>
        <taxon>Nidulariaceae</taxon>
        <taxon>Crucibulum</taxon>
    </lineage>
</organism>
<name>A0A5C3M6A1_9AGAR</name>
<feature type="transmembrane region" description="Helical" evidence="1">
    <location>
        <begin position="89"/>
        <end position="116"/>
    </location>
</feature>
<dbReference type="Proteomes" id="UP000308652">
    <property type="component" value="Unassembled WGS sequence"/>
</dbReference>
<protein>
    <submittedName>
        <fullName evidence="2">Uncharacterized protein</fullName>
    </submittedName>
</protein>
<keyword evidence="1" id="KW-1133">Transmembrane helix</keyword>